<dbReference type="EMBL" id="JAFREP010000051">
    <property type="protein sequence ID" value="MBO1323148.1"/>
    <property type="molecule type" value="Genomic_DNA"/>
</dbReference>
<keyword evidence="1" id="KW-0560">Oxidoreductase</keyword>
<dbReference type="Proteomes" id="UP000664417">
    <property type="component" value="Unassembled WGS sequence"/>
</dbReference>
<dbReference type="Pfam" id="PF00106">
    <property type="entry name" value="adh_short"/>
    <property type="match status" value="1"/>
</dbReference>
<protein>
    <submittedName>
        <fullName evidence="2">SDR family NAD(P)-dependent oxidoreductase</fullName>
    </submittedName>
</protein>
<dbReference type="SUPFAM" id="SSF51735">
    <property type="entry name" value="NAD(P)-binding Rossmann-fold domains"/>
    <property type="match status" value="1"/>
</dbReference>
<dbReference type="PANTHER" id="PTHR43157">
    <property type="entry name" value="PHOSPHATIDYLINOSITOL-GLYCAN BIOSYNTHESIS CLASS F PROTEIN-RELATED"/>
    <property type="match status" value="1"/>
</dbReference>
<dbReference type="PANTHER" id="PTHR43157:SF31">
    <property type="entry name" value="PHOSPHATIDYLINOSITOL-GLYCAN BIOSYNTHESIS CLASS F PROTEIN"/>
    <property type="match status" value="1"/>
</dbReference>
<reference evidence="2" key="1">
    <citation type="submission" date="2021-03" db="EMBL/GenBank/DDBJ databases">
        <authorList>
            <person name="Wang G."/>
        </authorList>
    </citation>
    <scope>NUCLEOTIDE SEQUENCE</scope>
    <source>
        <strain evidence="2">KCTC 12899</strain>
    </source>
</reference>
<comment type="caution">
    <text evidence="2">The sequence shown here is derived from an EMBL/GenBank/DDBJ whole genome shotgun (WGS) entry which is preliminary data.</text>
</comment>
<dbReference type="InterPro" id="IPR002347">
    <property type="entry name" value="SDR_fam"/>
</dbReference>
<dbReference type="PRINTS" id="PR00081">
    <property type="entry name" value="GDHRDH"/>
</dbReference>
<evidence type="ECO:0000313" key="2">
    <source>
        <dbReference type="EMBL" id="MBO1323148.1"/>
    </source>
</evidence>
<dbReference type="RefSeq" id="WP_207863121.1">
    <property type="nucleotide sequence ID" value="NZ_JAFREP010000051.1"/>
</dbReference>
<evidence type="ECO:0000313" key="3">
    <source>
        <dbReference type="Proteomes" id="UP000664417"/>
    </source>
</evidence>
<sequence length="269" mass="28742">MSPKTLLVTGATDGIGLKTAEMLLAKGCRVLIHGRNPEKLADVYNHLVALADEGRVLTYRADLSDLAEVAQLAERIRGDHKRLDAVIHNAGVFRTAQPETKGGLDVRFVVNTLAPFLLTERLLPLLPAGARIVNVSSAAQASVDLAAMRGERRLSDNSAYAQSKLALTVISFHQANQYAARGLVVVAVNPASFLGSKMVKEAYGMAGGDLRIGADILTRAALSDEFADASGRYYDNDHQRFAPAHADASDPNLRRAVVETAATLTGLTQ</sequence>
<keyword evidence="3" id="KW-1185">Reference proteome</keyword>
<name>A0A8J7U619_9BACT</name>
<proteinExistence type="predicted"/>
<dbReference type="InterPro" id="IPR020904">
    <property type="entry name" value="Sc_DH/Rdtase_CS"/>
</dbReference>
<organism evidence="2 3">
    <name type="scientific">Acanthopleuribacter pedis</name>
    <dbReference type="NCBI Taxonomy" id="442870"/>
    <lineage>
        <taxon>Bacteria</taxon>
        <taxon>Pseudomonadati</taxon>
        <taxon>Acidobacteriota</taxon>
        <taxon>Holophagae</taxon>
        <taxon>Acanthopleuribacterales</taxon>
        <taxon>Acanthopleuribacteraceae</taxon>
        <taxon>Acanthopleuribacter</taxon>
    </lineage>
</organism>
<dbReference type="Gene3D" id="3.40.50.720">
    <property type="entry name" value="NAD(P)-binding Rossmann-like Domain"/>
    <property type="match status" value="1"/>
</dbReference>
<gene>
    <name evidence="2" type="ORF">J3U88_32085</name>
</gene>
<dbReference type="GO" id="GO:0016491">
    <property type="term" value="F:oxidoreductase activity"/>
    <property type="evidence" value="ECO:0007669"/>
    <property type="project" value="UniProtKB-KW"/>
</dbReference>
<evidence type="ECO:0000256" key="1">
    <source>
        <dbReference type="ARBA" id="ARBA00023002"/>
    </source>
</evidence>
<dbReference type="AlphaFoldDB" id="A0A8J7U619"/>
<dbReference type="InterPro" id="IPR036291">
    <property type="entry name" value="NAD(P)-bd_dom_sf"/>
</dbReference>
<dbReference type="PROSITE" id="PS00061">
    <property type="entry name" value="ADH_SHORT"/>
    <property type="match status" value="1"/>
</dbReference>
<accession>A0A8J7U619</accession>